<dbReference type="GO" id="GO:0000976">
    <property type="term" value="F:transcription cis-regulatory region binding"/>
    <property type="evidence" value="ECO:0000318"/>
    <property type="project" value="GO_Central"/>
</dbReference>
<proteinExistence type="predicted"/>
<dbReference type="Gene3D" id="3.30.160.60">
    <property type="entry name" value="Classic Zinc Finger"/>
    <property type="match status" value="1"/>
</dbReference>
<sequence length="214" mass="24243">MDEAVYQKSTNFNLLSTRKNGTDILCCKTTASDKKLRIFGFEVNPCLKDSICSRSERHESVSSSETFMDETPEEKPSICLNSSGIVLPNPNENLRKLNVSAVMELKYECHFCLKRFLNSRALGGHQNAHRKERLKKKRMDLEAKMASSSMFYLNPIIINNGIMYPYSSYVPTIVCGSSHIRFSSVYNCQNDTNPPYFTVDGSPGELYLQNNVLP</sequence>
<feature type="domain" description="C2H2-type" evidence="2">
    <location>
        <begin position="107"/>
        <end position="134"/>
    </location>
</feature>
<dbReference type="GO" id="GO:0008270">
    <property type="term" value="F:zinc ion binding"/>
    <property type="evidence" value="ECO:0007669"/>
    <property type="project" value="UniProtKB-KW"/>
</dbReference>
<dbReference type="InterPro" id="IPR036236">
    <property type="entry name" value="Znf_C2H2_sf"/>
</dbReference>
<accession>A0A1S3X1L2</accession>
<keyword evidence="1" id="KW-0479">Metal-binding</keyword>
<organism evidence="3 4">
    <name type="scientific">Nicotiana tabacum</name>
    <name type="common">Common tobacco</name>
    <dbReference type="NCBI Taxonomy" id="4097"/>
    <lineage>
        <taxon>Eukaryota</taxon>
        <taxon>Viridiplantae</taxon>
        <taxon>Streptophyta</taxon>
        <taxon>Embryophyta</taxon>
        <taxon>Tracheophyta</taxon>
        <taxon>Spermatophyta</taxon>
        <taxon>Magnoliopsida</taxon>
        <taxon>eudicotyledons</taxon>
        <taxon>Gunneridae</taxon>
        <taxon>Pentapetalae</taxon>
        <taxon>asterids</taxon>
        <taxon>lamiids</taxon>
        <taxon>Solanales</taxon>
        <taxon>Solanaceae</taxon>
        <taxon>Nicotianoideae</taxon>
        <taxon>Nicotianeae</taxon>
        <taxon>Nicotiana</taxon>
    </lineage>
</organism>
<evidence type="ECO:0000313" key="3">
    <source>
        <dbReference type="Proteomes" id="UP000790787"/>
    </source>
</evidence>
<keyword evidence="1" id="KW-0863">Zinc-finger</keyword>
<dbReference type="PROSITE" id="PS00028">
    <property type="entry name" value="ZINC_FINGER_C2H2_1"/>
    <property type="match status" value="1"/>
</dbReference>
<protein>
    <submittedName>
        <fullName evidence="4">Zinc finger protein 5-like</fullName>
    </submittedName>
</protein>
<dbReference type="GO" id="GO:0003700">
    <property type="term" value="F:DNA-binding transcription factor activity"/>
    <property type="evidence" value="ECO:0000318"/>
    <property type="project" value="GO_Central"/>
</dbReference>
<reference evidence="4" key="2">
    <citation type="submission" date="2025-08" db="UniProtKB">
        <authorList>
            <consortium name="RefSeq"/>
        </authorList>
    </citation>
    <scope>IDENTIFICATION</scope>
    <source>
        <tissue evidence="4">Leaf</tissue>
    </source>
</reference>
<dbReference type="PROSITE" id="PS50157">
    <property type="entry name" value="ZINC_FINGER_C2H2_2"/>
    <property type="match status" value="1"/>
</dbReference>
<evidence type="ECO:0000313" key="4">
    <source>
        <dbReference type="RefSeq" id="XP_016433875.1"/>
    </source>
</evidence>
<dbReference type="RefSeq" id="XP_016433875.1">
    <property type="nucleotide sequence ID" value="XM_016578389.1"/>
</dbReference>
<reference evidence="3" key="1">
    <citation type="journal article" date="2014" name="Nat. Commun.">
        <title>The tobacco genome sequence and its comparison with those of tomato and potato.</title>
        <authorList>
            <person name="Sierro N."/>
            <person name="Battey J.N."/>
            <person name="Ouadi S."/>
            <person name="Bakaher N."/>
            <person name="Bovet L."/>
            <person name="Willig A."/>
            <person name="Goepfert S."/>
            <person name="Peitsch M.C."/>
            <person name="Ivanov N.V."/>
        </authorList>
    </citation>
    <scope>NUCLEOTIDE SEQUENCE [LARGE SCALE GENOMIC DNA]</scope>
</reference>
<dbReference type="GO" id="GO:0010026">
    <property type="term" value="P:trichome differentiation"/>
    <property type="evidence" value="ECO:0000318"/>
    <property type="project" value="GO_Central"/>
</dbReference>
<dbReference type="PANTHER" id="PTHR46353:SF8">
    <property type="entry name" value="ZINC FINGER PROTEIN JAGGED-LIKE"/>
    <property type="match status" value="1"/>
</dbReference>
<dbReference type="GeneID" id="107760352"/>
<dbReference type="InterPro" id="IPR013087">
    <property type="entry name" value="Znf_C2H2_type"/>
</dbReference>
<dbReference type="GO" id="GO:0009740">
    <property type="term" value="P:gibberellic acid mediated signaling pathway"/>
    <property type="evidence" value="ECO:0000318"/>
    <property type="project" value="GO_Central"/>
</dbReference>
<keyword evidence="3" id="KW-1185">Reference proteome</keyword>
<dbReference type="OMA" id="IFGFEVN"/>
<dbReference type="PaxDb" id="4097-A0A1S3X1L2"/>
<dbReference type="GO" id="GO:0009736">
    <property type="term" value="P:cytokinin-activated signaling pathway"/>
    <property type="evidence" value="ECO:0000318"/>
    <property type="project" value="GO_Central"/>
</dbReference>
<dbReference type="OrthoDB" id="1939583at2759"/>
<gene>
    <name evidence="4" type="primary">LOC107760352</name>
</gene>
<dbReference type="PANTHER" id="PTHR46353">
    <property type="entry name" value="ZINC FINGER PROTEIN 5"/>
    <property type="match status" value="1"/>
</dbReference>
<dbReference type="GO" id="GO:0005634">
    <property type="term" value="C:nucleus"/>
    <property type="evidence" value="ECO:0000318"/>
    <property type="project" value="GO_Central"/>
</dbReference>
<name>A0A1S3X1L2_TOBAC</name>
<dbReference type="Proteomes" id="UP000790787">
    <property type="component" value="Chromosome 6"/>
</dbReference>
<dbReference type="SUPFAM" id="SSF57667">
    <property type="entry name" value="beta-beta-alpha zinc fingers"/>
    <property type="match status" value="1"/>
</dbReference>
<dbReference type="KEGG" id="nta:107760352"/>
<dbReference type="GO" id="GO:0010090">
    <property type="term" value="P:trichome morphogenesis"/>
    <property type="evidence" value="ECO:0007669"/>
    <property type="project" value="InterPro"/>
</dbReference>
<dbReference type="InterPro" id="IPR044299">
    <property type="entry name" value="GIS3/ZFP5/ZFP6"/>
</dbReference>
<evidence type="ECO:0000259" key="2">
    <source>
        <dbReference type="PROSITE" id="PS50157"/>
    </source>
</evidence>
<dbReference type="AlphaFoldDB" id="A0A1S3X1L2"/>
<evidence type="ECO:0000256" key="1">
    <source>
        <dbReference type="PROSITE-ProRule" id="PRU00042"/>
    </source>
</evidence>
<keyword evidence="1" id="KW-0862">Zinc</keyword>
<dbReference type="STRING" id="4097.A0A1S3X1L2"/>